<keyword evidence="7" id="KW-1185">Reference proteome</keyword>
<dbReference type="PANTHER" id="PTHR21578">
    <property type="entry name" value="PROTEIN CBG03826"/>
    <property type="match status" value="1"/>
</dbReference>
<dbReference type="InterPro" id="IPR013083">
    <property type="entry name" value="Znf_RING/FYVE/PHD"/>
</dbReference>
<feature type="domain" description="RING-type" evidence="5">
    <location>
        <begin position="104"/>
        <end position="151"/>
    </location>
</feature>
<dbReference type="PANTHER" id="PTHR21578:SF9">
    <property type="entry name" value="RING-TYPE DOMAIN-CONTAINING PROTEIN"/>
    <property type="match status" value="1"/>
</dbReference>
<evidence type="ECO:0000313" key="6">
    <source>
        <dbReference type="EMBL" id="CAD5211750.1"/>
    </source>
</evidence>
<dbReference type="PROSITE" id="PS50089">
    <property type="entry name" value="ZF_RING_2"/>
    <property type="match status" value="1"/>
</dbReference>
<sequence length="163" mass="19151">MTSSVEELRAQIKRAEALKTKLMEERRNELQQSLKTLKEYLKLLVEAERVYEADEDKKEWVAGIKADVYSKLYKRLDTQNELVQWFSSSRYHEEHPYTVKVDGCSICLTSTPTDPKICMYCLSVVGCKECIDQWNEHKKTNDHLPSCPKCRNYWAMEPAVMDY</sequence>
<dbReference type="Proteomes" id="UP000614601">
    <property type="component" value="Unassembled WGS sequence"/>
</dbReference>
<gene>
    <name evidence="6" type="ORF">BOKJ2_LOCUS3850</name>
</gene>
<keyword evidence="1 3" id="KW-0479">Metal-binding</keyword>
<evidence type="ECO:0000313" key="7">
    <source>
        <dbReference type="Proteomes" id="UP000614601"/>
    </source>
</evidence>
<proteinExistence type="predicted"/>
<evidence type="ECO:0000256" key="1">
    <source>
        <dbReference type="ARBA" id="ARBA00022771"/>
    </source>
</evidence>
<evidence type="ECO:0000256" key="2">
    <source>
        <dbReference type="ARBA" id="ARBA00022833"/>
    </source>
</evidence>
<dbReference type="GO" id="GO:0008270">
    <property type="term" value="F:zinc ion binding"/>
    <property type="evidence" value="ECO:0007669"/>
    <property type="project" value="UniProtKB-KW"/>
</dbReference>
<keyword evidence="4" id="KW-0175">Coiled coil</keyword>
<keyword evidence="2" id="KW-0862">Zinc</keyword>
<comment type="caution">
    <text evidence="6">The sequence shown here is derived from an EMBL/GenBank/DDBJ whole genome shotgun (WGS) entry which is preliminary data.</text>
</comment>
<dbReference type="SUPFAM" id="SSF57850">
    <property type="entry name" value="RING/U-box"/>
    <property type="match status" value="1"/>
</dbReference>
<accession>A0A811K8D4</accession>
<dbReference type="OrthoDB" id="5877621at2759"/>
<evidence type="ECO:0000256" key="3">
    <source>
        <dbReference type="PROSITE-ProRule" id="PRU00175"/>
    </source>
</evidence>
<dbReference type="AlphaFoldDB" id="A0A811K8D4"/>
<name>A0A811K8D4_9BILA</name>
<feature type="coiled-coil region" evidence="4">
    <location>
        <begin position="5"/>
        <end position="57"/>
    </location>
</feature>
<dbReference type="Proteomes" id="UP000783686">
    <property type="component" value="Unassembled WGS sequence"/>
</dbReference>
<dbReference type="InterPro" id="IPR001841">
    <property type="entry name" value="Znf_RING"/>
</dbReference>
<reference evidence="6" key="1">
    <citation type="submission" date="2020-09" db="EMBL/GenBank/DDBJ databases">
        <authorList>
            <person name="Kikuchi T."/>
        </authorList>
    </citation>
    <scope>NUCLEOTIDE SEQUENCE</scope>
    <source>
        <strain evidence="6">SH1</strain>
    </source>
</reference>
<protein>
    <recommendedName>
        <fullName evidence="5">RING-type domain-containing protein</fullName>
    </recommendedName>
</protein>
<dbReference type="EMBL" id="CAJFDH010000002">
    <property type="protein sequence ID" value="CAD5211750.1"/>
    <property type="molecule type" value="Genomic_DNA"/>
</dbReference>
<dbReference type="Gene3D" id="3.30.40.10">
    <property type="entry name" value="Zinc/RING finger domain, C3HC4 (zinc finger)"/>
    <property type="match status" value="1"/>
</dbReference>
<evidence type="ECO:0000256" key="4">
    <source>
        <dbReference type="SAM" id="Coils"/>
    </source>
</evidence>
<dbReference type="EMBL" id="CAJFCW020000002">
    <property type="protein sequence ID" value="CAG9094258.1"/>
    <property type="molecule type" value="Genomic_DNA"/>
</dbReference>
<keyword evidence="1 3" id="KW-0863">Zinc-finger</keyword>
<organism evidence="6 7">
    <name type="scientific">Bursaphelenchus okinawaensis</name>
    <dbReference type="NCBI Taxonomy" id="465554"/>
    <lineage>
        <taxon>Eukaryota</taxon>
        <taxon>Metazoa</taxon>
        <taxon>Ecdysozoa</taxon>
        <taxon>Nematoda</taxon>
        <taxon>Chromadorea</taxon>
        <taxon>Rhabditida</taxon>
        <taxon>Tylenchina</taxon>
        <taxon>Tylenchomorpha</taxon>
        <taxon>Aphelenchoidea</taxon>
        <taxon>Aphelenchoididae</taxon>
        <taxon>Bursaphelenchus</taxon>
    </lineage>
</organism>
<evidence type="ECO:0000259" key="5">
    <source>
        <dbReference type="PROSITE" id="PS50089"/>
    </source>
</evidence>